<reference evidence="1" key="1">
    <citation type="submission" date="2020-10" db="EMBL/GenBank/DDBJ databases">
        <authorList>
            <person name="Gilroy R."/>
        </authorList>
    </citation>
    <scope>NUCLEOTIDE SEQUENCE</scope>
    <source>
        <strain evidence="1">ChiGjej1B1-24693</strain>
    </source>
</reference>
<comment type="caution">
    <text evidence="1">The sequence shown here is derived from an EMBL/GenBank/DDBJ whole genome shotgun (WGS) entry which is preliminary data.</text>
</comment>
<organism evidence="1 2">
    <name type="scientific">Candidatus Avipropionibacterium avicola</name>
    <dbReference type="NCBI Taxonomy" id="2840701"/>
    <lineage>
        <taxon>Bacteria</taxon>
        <taxon>Bacillati</taxon>
        <taxon>Actinomycetota</taxon>
        <taxon>Actinomycetes</taxon>
        <taxon>Propionibacteriales</taxon>
        <taxon>Propionibacteriaceae</taxon>
        <taxon>Propionibacteriaceae incertae sedis</taxon>
        <taxon>Candidatus Avipropionibacterium</taxon>
    </lineage>
</organism>
<evidence type="ECO:0000313" key="2">
    <source>
        <dbReference type="Proteomes" id="UP000886842"/>
    </source>
</evidence>
<dbReference type="Proteomes" id="UP000886842">
    <property type="component" value="Unassembled WGS sequence"/>
</dbReference>
<dbReference type="EMBL" id="DVLP01000447">
    <property type="protein sequence ID" value="HIT76971.1"/>
    <property type="molecule type" value="Genomic_DNA"/>
</dbReference>
<name>A0A9D1H0K0_9ACTN</name>
<dbReference type="AlphaFoldDB" id="A0A9D1H0K0"/>
<gene>
    <name evidence="1" type="ORF">IAA98_15445</name>
</gene>
<accession>A0A9D1H0K0</accession>
<proteinExistence type="predicted"/>
<reference evidence="1" key="2">
    <citation type="journal article" date="2021" name="PeerJ">
        <title>Extensive microbial diversity within the chicken gut microbiome revealed by metagenomics and culture.</title>
        <authorList>
            <person name="Gilroy R."/>
            <person name="Ravi A."/>
            <person name="Getino M."/>
            <person name="Pursley I."/>
            <person name="Horton D.L."/>
            <person name="Alikhan N.F."/>
            <person name="Baker D."/>
            <person name="Gharbi K."/>
            <person name="Hall N."/>
            <person name="Watson M."/>
            <person name="Adriaenssens E.M."/>
            <person name="Foster-Nyarko E."/>
            <person name="Jarju S."/>
            <person name="Secka A."/>
            <person name="Antonio M."/>
            <person name="Oren A."/>
            <person name="Chaudhuri R.R."/>
            <person name="La Ragione R."/>
            <person name="Hildebrand F."/>
            <person name="Pallen M.J."/>
        </authorList>
    </citation>
    <scope>NUCLEOTIDE SEQUENCE</scope>
    <source>
        <strain evidence="1">ChiGjej1B1-24693</strain>
    </source>
</reference>
<sequence length="229" mass="23650">MTTPPLESAWAKLLFDARLAPSDGRTQAEEAERVVTEYVEALQGDTGNLSGPLVVPDTDLGRIDRIVSGLGVGPLEVCVVSTTGAGGLVALADRSYENLTVVAAHSVLRDLDDPAGNAQRVAAAARGLGDEVTVYTGLPDAPGWESAAETVEMEGLAAAVSAPGALGVTQMSFLVELDCPFVVSDTTAAPVDVAATVLALVEQTAPVPGWPGADEAPRVRRRLHGIWTV</sequence>
<protein>
    <submittedName>
        <fullName evidence="1">Uncharacterized protein</fullName>
    </submittedName>
</protein>
<evidence type="ECO:0000313" key="1">
    <source>
        <dbReference type="EMBL" id="HIT76971.1"/>
    </source>
</evidence>